<evidence type="ECO:0000313" key="5">
    <source>
        <dbReference type="EMBL" id="KZM94796.1"/>
    </source>
</evidence>
<accession>A0A161XSY7</accession>
<dbReference type="UniPathway" id="UPA00143"/>
<feature type="region of interest" description="Disordered" evidence="3">
    <location>
        <begin position="92"/>
        <end position="130"/>
    </location>
</feature>
<dbReference type="PROSITE" id="PS51698">
    <property type="entry name" value="U_BOX"/>
    <property type="match status" value="1"/>
</dbReference>
<evidence type="ECO:0000313" key="6">
    <source>
        <dbReference type="EMBL" id="WOH01269.1"/>
    </source>
</evidence>
<dbReference type="EMBL" id="LNRQ01000005">
    <property type="protein sequence ID" value="KZM94796.1"/>
    <property type="molecule type" value="Genomic_DNA"/>
</dbReference>
<dbReference type="Pfam" id="PF23112">
    <property type="entry name" value="PUB62-63_C"/>
    <property type="match status" value="1"/>
</dbReference>
<evidence type="ECO:0000256" key="3">
    <source>
        <dbReference type="SAM" id="MobiDB-lite"/>
    </source>
</evidence>
<evidence type="ECO:0000256" key="1">
    <source>
        <dbReference type="ARBA" id="ARBA00004906"/>
    </source>
</evidence>
<dbReference type="STRING" id="79200.A0A161XSY7"/>
<dbReference type="Gene3D" id="3.30.40.10">
    <property type="entry name" value="Zinc/RING finger domain, C3HC4 (zinc finger)"/>
    <property type="match status" value="1"/>
</dbReference>
<proteinExistence type="predicted"/>
<keyword evidence="7" id="KW-1185">Reference proteome</keyword>
<dbReference type="Gramene" id="KZM94796">
    <property type="protein sequence ID" value="KZM94796"/>
    <property type="gene ID" value="DCAR_018038"/>
</dbReference>
<evidence type="ECO:0000259" key="4">
    <source>
        <dbReference type="PROSITE" id="PS51698"/>
    </source>
</evidence>
<dbReference type="OMA" id="TATHHNG"/>
<reference evidence="6" key="2">
    <citation type="submission" date="2022-03" db="EMBL/GenBank/DDBJ databases">
        <title>Draft title - Genomic analysis of global carrot germplasm unveils the trajectory of domestication and the origin of high carotenoid orange carrot.</title>
        <authorList>
            <person name="Iorizzo M."/>
            <person name="Ellison S."/>
            <person name="Senalik D."/>
            <person name="Macko-Podgorni A."/>
            <person name="Grzebelus D."/>
            <person name="Bostan H."/>
            <person name="Rolling W."/>
            <person name="Curaba J."/>
            <person name="Simon P."/>
        </authorList>
    </citation>
    <scope>NUCLEOTIDE SEQUENCE</scope>
    <source>
        <tissue evidence="6">Leaf</tissue>
    </source>
</reference>
<feature type="domain" description="U-box" evidence="4">
    <location>
        <begin position="220"/>
        <end position="292"/>
    </location>
</feature>
<dbReference type="InterPro" id="IPR057649">
    <property type="entry name" value="PUB62-63_C"/>
</dbReference>
<protein>
    <recommendedName>
        <fullName evidence="4">U-box domain-containing protein</fullName>
    </recommendedName>
</protein>
<dbReference type="SUPFAM" id="SSF57850">
    <property type="entry name" value="RING/U-box"/>
    <property type="match status" value="1"/>
</dbReference>
<dbReference type="InterPro" id="IPR003613">
    <property type="entry name" value="Ubox_domain"/>
</dbReference>
<organism evidence="5">
    <name type="scientific">Daucus carota subsp. sativus</name>
    <name type="common">Carrot</name>
    <dbReference type="NCBI Taxonomy" id="79200"/>
    <lineage>
        <taxon>Eukaryota</taxon>
        <taxon>Viridiplantae</taxon>
        <taxon>Streptophyta</taxon>
        <taxon>Embryophyta</taxon>
        <taxon>Tracheophyta</taxon>
        <taxon>Spermatophyta</taxon>
        <taxon>Magnoliopsida</taxon>
        <taxon>eudicotyledons</taxon>
        <taxon>Gunneridae</taxon>
        <taxon>Pentapetalae</taxon>
        <taxon>asterids</taxon>
        <taxon>campanulids</taxon>
        <taxon>Apiales</taxon>
        <taxon>Apiaceae</taxon>
        <taxon>Apioideae</taxon>
        <taxon>Scandiceae</taxon>
        <taxon>Daucinae</taxon>
        <taxon>Daucus</taxon>
        <taxon>Daucus sect. Daucus</taxon>
    </lineage>
</organism>
<dbReference type="GO" id="GO:0004842">
    <property type="term" value="F:ubiquitin-protein transferase activity"/>
    <property type="evidence" value="ECO:0007669"/>
    <property type="project" value="InterPro"/>
</dbReference>
<name>A0A161XSY7_DAUCS</name>
<reference evidence="5" key="1">
    <citation type="journal article" date="2016" name="Nat. Genet.">
        <title>A high-quality carrot genome assembly provides new insights into carotenoid accumulation and asterid genome evolution.</title>
        <authorList>
            <person name="Iorizzo M."/>
            <person name="Ellison S."/>
            <person name="Senalik D."/>
            <person name="Zeng P."/>
            <person name="Satapoomin P."/>
            <person name="Huang J."/>
            <person name="Bowman M."/>
            <person name="Iovene M."/>
            <person name="Sanseverino W."/>
            <person name="Cavagnaro P."/>
            <person name="Yildiz M."/>
            <person name="Macko-Podgorni A."/>
            <person name="Moranska E."/>
            <person name="Grzebelus E."/>
            <person name="Grzebelus D."/>
            <person name="Ashrafi H."/>
            <person name="Zheng Z."/>
            <person name="Cheng S."/>
            <person name="Spooner D."/>
            <person name="Van Deynze A."/>
            <person name="Simon P."/>
        </authorList>
    </citation>
    <scope>NUCLEOTIDE SEQUENCE [LARGE SCALE GENOMIC DNA]</scope>
    <source>
        <tissue evidence="5">Leaf</tissue>
    </source>
</reference>
<keyword evidence="2" id="KW-0808">Transferase</keyword>
<dbReference type="InterPro" id="IPR013083">
    <property type="entry name" value="Znf_RING/FYVE/PHD"/>
</dbReference>
<feature type="region of interest" description="Disordered" evidence="3">
    <location>
        <begin position="33"/>
        <end position="57"/>
    </location>
</feature>
<dbReference type="EMBL" id="CP093347">
    <property type="protein sequence ID" value="WOH01269.1"/>
    <property type="molecule type" value="Genomic_DNA"/>
</dbReference>
<dbReference type="Proteomes" id="UP000077755">
    <property type="component" value="Chromosome 5"/>
</dbReference>
<dbReference type="PANTHER" id="PTHR33644">
    <property type="entry name" value="U-BOX DOMAIN-CONTAINING PROTEIN 62-RELATED"/>
    <property type="match status" value="1"/>
</dbReference>
<evidence type="ECO:0000313" key="7">
    <source>
        <dbReference type="Proteomes" id="UP000077755"/>
    </source>
</evidence>
<feature type="region of interest" description="Disordered" evidence="3">
    <location>
        <begin position="287"/>
        <end position="319"/>
    </location>
</feature>
<dbReference type="GO" id="GO:0016567">
    <property type="term" value="P:protein ubiquitination"/>
    <property type="evidence" value="ECO:0007669"/>
    <property type="project" value="UniProtKB-UniPathway"/>
</dbReference>
<dbReference type="AlphaFoldDB" id="A0A161XSY7"/>
<dbReference type="PANTHER" id="PTHR33644:SF5">
    <property type="entry name" value="U-BOX DOMAIN-CONTAINING PROTEIN 62"/>
    <property type="match status" value="1"/>
</dbReference>
<gene>
    <name evidence="5" type="ORF">DCAR_018038</name>
    <name evidence="6" type="ORF">DCAR_0520651</name>
</gene>
<sequence length="402" mass="43936">MTLLPTSTPPPITTATHHNGVVSLNQPHHLLFPNAGSVHGFPPFNRSSGDPGPKTTRELTAGFIDESNRFFQTVEFGRPVYAAPVHAWNVNDGNGLDGDDDDDDNDNDDEDDEYNEDEDVKFSGPKGSDRGLLVKERNVVAMGNSNDNDISNCNDVGGSLRGNQSVTITGTDADLYYSDRYVHGQEGSTSMGRKDGSFGENGCGLSSRKDVLYSTESGESLRKILSDPLTGSLMDDAMILPCGHSFGGGGMQHVIKMKACYTCSQPVSEGSVANNLSLRAAVQAFRREEEMQSHRASKRRKEKFEQDKSNYGDASLADQPRGKGVQFPFSLTDRVIIKGNKRTPQRFVGREAVVTTQCLNGWYVVKTLDNAESVKLQYRSLAKVPDDTTTKPPSTMLTPNWL</sequence>
<comment type="pathway">
    <text evidence="1">Protein modification; protein ubiquitination.</text>
</comment>
<evidence type="ECO:0000256" key="2">
    <source>
        <dbReference type="ARBA" id="ARBA00022679"/>
    </source>
</evidence>
<feature type="compositionally biased region" description="Acidic residues" evidence="3">
    <location>
        <begin position="97"/>
        <end position="119"/>
    </location>
</feature>